<organism evidence="4 5">
    <name type="scientific">Raoultibacter timonensis</name>
    <dbReference type="NCBI Taxonomy" id="1907662"/>
    <lineage>
        <taxon>Bacteria</taxon>
        <taxon>Bacillati</taxon>
        <taxon>Actinomycetota</taxon>
        <taxon>Coriobacteriia</taxon>
        <taxon>Eggerthellales</taxon>
        <taxon>Eggerthellaceae</taxon>
        <taxon>Raoultibacter</taxon>
    </lineage>
</organism>
<dbReference type="InterPro" id="IPR051056">
    <property type="entry name" value="Glycosyl_Hydrolase_73"/>
</dbReference>
<evidence type="ECO:0000256" key="2">
    <source>
        <dbReference type="SAM" id="MobiDB-lite"/>
    </source>
</evidence>
<evidence type="ECO:0000313" key="5">
    <source>
        <dbReference type="Proteomes" id="UP001320544"/>
    </source>
</evidence>
<dbReference type="EMBL" id="AP025564">
    <property type="protein sequence ID" value="BDE94843.1"/>
    <property type="molecule type" value="Genomic_DNA"/>
</dbReference>
<reference evidence="4 5" key="1">
    <citation type="submission" date="2022-01" db="EMBL/GenBank/DDBJ databases">
        <title>Novel bile acid biosynthetic pathways are enriched in the microbiome of centenarians.</title>
        <authorList>
            <person name="Sato Y."/>
            <person name="Atarashi K."/>
            <person name="Plichta R.D."/>
            <person name="Arai Y."/>
            <person name="Sasajima S."/>
            <person name="Kearney M.S."/>
            <person name="Suda W."/>
            <person name="Takeshita K."/>
            <person name="Sasaki T."/>
            <person name="Okamoto S."/>
            <person name="Skelly N.A."/>
            <person name="Okamura Y."/>
            <person name="Vlamakis H."/>
            <person name="Li Y."/>
            <person name="Tanoue T."/>
            <person name="Takei H."/>
            <person name="Nittono H."/>
            <person name="Narushima S."/>
            <person name="Irie J."/>
            <person name="Itoh H."/>
            <person name="Moriya K."/>
            <person name="Sugiura Y."/>
            <person name="Suematsu M."/>
            <person name="Moritoki N."/>
            <person name="Shibata S."/>
            <person name="Littman R.D."/>
            <person name="Fischbach A.M."/>
            <person name="Uwamino Y."/>
            <person name="Inoue T."/>
            <person name="Honda A."/>
            <person name="Hattori M."/>
            <person name="Murai T."/>
            <person name="Xavier J.R."/>
            <person name="Hirose N."/>
            <person name="Honda K."/>
        </authorList>
    </citation>
    <scope>NUCLEOTIDE SEQUENCE [LARGE SCALE GENOMIC DNA]</scope>
    <source>
        <strain evidence="4 5">CE91-St30</strain>
    </source>
</reference>
<dbReference type="InterPro" id="IPR002901">
    <property type="entry name" value="MGlyc_endo_b_GlcNAc-like_dom"/>
</dbReference>
<evidence type="ECO:0000313" key="4">
    <source>
        <dbReference type="EMBL" id="BDE94843.1"/>
    </source>
</evidence>
<accession>A0ABN6ME73</accession>
<dbReference type="Proteomes" id="UP001320544">
    <property type="component" value="Chromosome"/>
</dbReference>
<feature type="region of interest" description="Disordered" evidence="2">
    <location>
        <begin position="1"/>
        <end position="79"/>
    </location>
</feature>
<gene>
    <name evidence="4" type="ORF">CE91St30_01760</name>
</gene>
<evidence type="ECO:0000256" key="1">
    <source>
        <dbReference type="ARBA" id="ARBA00022801"/>
    </source>
</evidence>
<dbReference type="SMART" id="SM00047">
    <property type="entry name" value="LYZ2"/>
    <property type="match status" value="1"/>
</dbReference>
<dbReference type="PANTHER" id="PTHR33308">
    <property type="entry name" value="PEPTIDOGLYCAN HYDROLASE FLGJ"/>
    <property type="match status" value="1"/>
</dbReference>
<feature type="compositionally biased region" description="Basic and acidic residues" evidence="2">
    <location>
        <begin position="1"/>
        <end position="30"/>
    </location>
</feature>
<dbReference type="Gene3D" id="1.10.530.10">
    <property type="match status" value="1"/>
</dbReference>
<proteinExistence type="predicted"/>
<dbReference type="SUPFAM" id="SSF54001">
    <property type="entry name" value="Cysteine proteinases"/>
    <property type="match status" value="1"/>
</dbReference>
<feature type="compositionally biased region" description="Low complexity" evidence="2">
    <location>
        <begin position="133"/>
        <end position="166"/>
    </location>
</feature>
<dbReference type="PANTHER" id="PTHR33308:SF9">
    <property type="entry name" value="PEPTIDOGLYCAN HYDROLASE FLGJ"/>
    <property type="match status" value="1"/>
</dbReference>
<name>A0ABN6ME73_9ACTN</name>
<protein>
    <recommendedName>
        <fullName evidence="3">Mannosyl-glycoprotein endo-beta-N-acetylglucosamidase-like domain-containing protein</fullName>
    </recommendedName>
</protein>
<keyword evidence="1" id="KW-0378">Hydrolase</keyword>
<dbReference type="Gene3D" id="3.90.1720.10">
    <property type="entry name" value="endopeptidase domain like (from Nostoc punctiforme)"/>
    <property type="match status" value="1"/>
</dbReference>
<keyword evidence="5" id="KW-1185">Reference proteome</keyword>
<feature type="domain" description="Mannosyl-glycoprotein endo-beta-N-acetylglucosamidase-like" evidence="3">
    <location>
        <begin position="256"/>
        <end position="424"/>
    </location>
</feature>
<feature type="region of interest" description="Disordered" evidence="2">
    <location>
        <begin position="130"/>
        <end position="181"/>
    </location>
</feature>
<dbReference type="InterPro" id="IPR038765">
    <property type="entry name" value="Papain-like_cys_pep_sf"/>
</dbReference>
<sequence length="573" mass="60018">MPMTKAHELLDEGDRGVRSAARLLRDEKGSRGAGSLPKSGSRRASSLLKEESTRPGSDQQLPEGARIRKMGKRDAARLSRKLRSSAAAVAALAPEGGGEASSSGDDAAVRAAGASASMLEKVRARRALRKGKALSAGGRTAGANRRNPAASARSAGEAKAPAAASKKMAEKLERERRHAVVRAAARRKSAAVRAVDAVQAKLSATRAAAAAKTGAAVVAGAGTSPTVGIPLALVVIALAVTVAVGAVIGEASRPKDGPLEGFPPYITASMVRAALQCQEDYGHPAGCTIAQIIAESGMGESMSQLATRDHNLFGMKWSVAYEGEPEVAGHASWGTGEEYEPGNVTQVTAEFIVFKSDEACITFRSRVFLQGSRYAGNALIQQAIAEHSSDRMAEGLKDAGWATDSAYVEKLKRIMDEWGLRALDTMTVEEWEQQIASGGKGQDYDSATDAQKRIADQARIEAFAGDGWCAKWVCNVFDHAGVAAPRLPRASDYMKFCHARLDASAVKVGMIVVTPSSSTAPGIGHIGIYVGGGIIRSNEVGGVIDRTIDDWLSVYAVAPSYVGWMSGVDLSAS</sequence>
<feature type="compositionally biased region" description="Basic and acidic residues" evidence="2">
    <location>
        <begin position="167"/>
        <end position="178"/>
    </location>
</feature>
<dbReference type="Pfam" id="PF01832">
    <property type="entry name" value="Glucosaminidase"/>
    <property type="match status" value="1"/>
</dbReference>
<evidence type="ECO:0000259" key="3">
    <source>
        <dbReference type="SMART" id="SM00047"/>
    </source>
</evidence>